<proteinExistence type="predicted"/>
<reference evidence="1" key="1">
    <citation type="submission" date="2024-01" db="EMBL/GenBank/DDBJ databases">
        <title>Sequencing the genomes of a sandfly, Sergentomyia squamirostris, and its two endosymbionts.</title>
        <authorList>
            <person name="Itokawa K."/>
            <person name="Sanjoba C."/>
        </authorList>
    </citation>
    <scope>NUCLEOTIDE SEQUENCE</scope>
    <source>
        <strain evidence="1">RiSSQ</strain>
    </source>
</reference>
<sequence>MKTHLKQTIIGTMSALFLFPTATIAKNRDYPKTVQERKMDEMGSIVGGEGLVFRPSRIKNESTKTVGCNVNKYLWQASIETLSFVPLASTDSVGGVIITEWYSPKGQTNFRFKINIFIKDNVISPDAIQVKIFEQTLKNGNWLDNHTTSDLANSIEDKILRKSRELYISAERKE</sequence>
<gene>
    <name evidence="1" type="ORF">DMENIID0002_09960</name>
</gene>
<dbReference type="Pfam" id="PF12100">
    <property type="entry name" value="DUF3576"/>
    <property type="match status" value="1"/>
</dbReference>
<dbReference type="EMBL" id="AP029170">
    <property type="protein sequence ID" value="BFD46350.1"/>
    <property type="molecule type" value="Genomic_DNA"/>
</dbReference>
<accession>A0AAT9G9B5</accession>
<evidence type="ECO:0000313" key="1">
    <source>
        <dbReference type="EMBL" id="BFD46350.1"/>
    </source>
</evidence>
<protein>
    <submittedName>
        <fullName evidence="1">DUF3576 domain-containing protein</fullName>
    </submittedName>
</protein>
<name>A0AAT9G9B5_9RICK</name>
<dbReference type="AlphaFoldDB" id="A0AAT9G9B5"/>
<organism evidence="1">
    <name type="scientific">Candidatus Tisiphia endosymbiont of Sergentomyia squamirostris</name>
    <dbReference type="NCBI Taxonomy" id="3113639"/>
    <lineage>
        <taxon>Bacteria</taxon>
        <taxon>Pseudomonadati</taxon>
        <taxon>Pseudomonadota</taxon>
        <taxon>Alphaproteobacteria</taxon>
        <taxon>Rickettsiales</taxon>
        <taxon>Rickettsiaceae</taxon>
        <taxon>Rickettsieae</taxon>
        <taxon>Candidatus Tisiphia</taxon>
    </lineage>
</organism>
<dbReference type="InterPro" id="IPR021959">
    <property type="entry name" value="DUF3576"/>
</dbReference>